<dbReference type="Gene3D" id="3.10.129.10">
    <property type="entry name" value="Hotdog Thioesterase"/>
    <property type="match status" value="1"/>
</dbReference>
<protein>
    <submittedName>
        <fullName evidence="2">MaoC family dehydratase</fullName>
    </submittedName>
</protein>
<dbReference type="RefSeq" id="WP_126697849.1">
    <property type="nucleotide sequence ID" value="NZ_RWKW01000005.1"/>
</dbReference>
<dbReference type="PANTHER" id="PTHR43664">
    <property type="entry name" value="MONOAMINE OXIDASE-RELATED"/>
    <property type="match status" value="1"/>
</dbReference>
<dbReference type="InterPro" id="IPR052342">
    <property type="entry name" value="MCH/BMMD"/>
</dbReference>
<evidence type="ECO:0000313" key="3">
    <source>
        <dbReference type="Proteomes" id="UP000278398"/>
    </source>
</evidence>
<evidence type="ECO:0000313" key="2">
    <source>
        <dbReference type="EMBL" id="RST87994.1"/>
    </source>
</evidence>
<gene>
    <name evidence="2" type="ORF">EJC49_02315</name>
</gene>
<name>A0A3S0A9W2_9HYPH</name>
<keyword evidence="3" id="KW-1185">Reference proteome</keyword>
<evidence type="ECO:0000259" key="1">
    <source>
        <dbReference type="Pfam" id="PF01575"/>
    </source>
</evidence>
<organism evidence="2 3">
    <name type="scientific">Aquibium carbonis</name>
    <dbReference type="NCBI Taxonomy" id="2495581"/>
    <lineage>
        <taxon>Bacteria</taxon>
        <taxon>Pseudomonadati</taxon>
        <taxon>Pseudomonadota</taxon>
        <taxon>Alphaproteobacteria</taxon>
        <taxon>Hyphomicrobiales</taxon>
        <taxon>Phyllobacteriaceae</taxon>
        <taxon>Aquibium</taxon>
    </lineage>
</organism>
<feature type="domain" description="MaoC-like" evidence="1">
    <location>
        <begin position="19"/>
        <end position="110"/>
    </location>
</feature>
<accession>A0A3S0A9W2</accession>
<dbReference type="Pfam" id="PF01575">
    <property type="entry name" value="MaoC_dehydratas"/>
    <property type="match status" value="1"/>
</dbReference>
<dbReference type="SUPFAM" id="SSF54637">
    <property type="entry name" value="Thioesterase/thiol ester dehydrase-isomerase"/>
    <property type="match status" value="1"/>
</dbReference>
<comment type="caution">
    <text evidence="2">The sequence shown here is derived from an EMBL/GenBank/DDBJ whole genome shotgun (WGS) entry which is preliminary data.</text>
</comment>
<dbReference type="PANTHER" id="PTHR43664:SF1">
    <property type="entry name" value="BETA-METHYLMALYL-COA DEHYDRATASE"/>
    <property type="match status" value="1"/>
</dbReference>
<dbReference type="InterPro" id="IPR002539">
    <property type="entry name" value="MaoC-like_dom"/>
</dbReference>
<dbReference type="CDD" id="cd03454">
    <property type="entry name" value="YdeM"/>
    <property type="match status" value="1"/>
</dbReference>
<dbReference type="Proteomes" id="UP000278398">
    <property type="component" value="Unassembled WGS sequence"/>
</dbReference>
<dbReference type="AlphaFoldDB" id="A0A3S0A9W2"/>
<reference evidence="2 3" key="1">
    <citation type="submission" date="2018-12" db="EMBL/GenBank/DDBJ databases">
        <title>Mesorhizobium carbonis sp. nov., isolated from coal mine water.</title>
        <authorList>
            <person name="Xin W."/>
            <person name="Xu Z."/>
            <person name="Xiang F."/>
            <person name="Zhang J."/>
            <person name="Xi L."/>
            <person name="Liu J."/>
        </authorList>
    </citation>
    <scope>NUCLEOTIDE SEQUENCE [LARGE SCALE GENOMIC DNA]</scope>
    <source>
        <strain evidence="2 3">B2.3</strain>
    </source>
</reference>
<dbReference type="InterPro" id="IPR029069">
    <property type="entry name" value="HotDog_dom_sf"/>
</dbReference>
<proteinExistence type="predicted"/>
<dbReference type="OrthoDB" id="9797938at2"/>
<sequence>MTDKTWAYEDFEIGKIIELGPRTVDAAEMIEFAAEFDPQPMHLDEKAGKASLLGGLGASGLFTAGVFMRMMCDAYLLDSTSQGSPGVDHLNFRKPLIAGDTLTGRTIVLSRRVSSSRPGLGFVSVRHELFNQNGELVSEMANTGMFLLRNPGASA</sequence>
<dbReference type="EMBL" id="RWKW01000005">
    <property type="protein sequence ID" value="RST87994.1"/>
    <property type="molecule type" value="Genomic_DNA"/>
</dbReference>